<protein>
    <submittedName>
        <fullName evidence="1">Uncharacterized protein</fullName>
    </submittedName>
</protein>
<gene>
    <name evidence="1" type="ORF">CQ405_00865</name>
</gene>
<dbReference type="AlphaFoldDB" id="A0A2P8R3Q7"/>
<reference evidence="2" key="1">
    <citation type="submission" date="2017-10" db="EMBL/GenBank/DDBJ databases">
        <title>Campylobacter species from seals.</title>
        <authorList>
            <person name="Gilbert M.J."/>
            <person name="Zomer A.L."/>
            <person name="Timmerman A.J."/>
            <person name="Duim B."/>
            <person name="Wagenaar J.A."/>
        </authorList>
    </citation>
    <scope>NUCLEOTIDE SEQUENCE [LARGE SCALE GENOMIC DNA]</scope>
    <source>
        <strain evidence="2">17S00004-5</strain>
    </source>
</reference>
<evidence type="ECO:0000313" key="1">
    <source>
        <dbReference type="EMBL" id="PSM53134.1"/>
    </source>
</evidence>
<comment type="caution">
    <text evidence="1">The sequence shown here is derived from an EMBL/GenBank/DDBJ whole genome shotgun (WGS) entry which is preliminary data.</text>
</comment>
<sequence>MQFIFVYNQEPHPTDHWWLGQTKLMKYFHKKYNSRVAIDIPQPMSYKERVDVATRMRKELFDNQVPICIDDMYNRVRNLYTTQPMVFSLEIISKIILIKV</sequence>
<evidence type="ECO:0000313" key="2">
    <source>
        <dbReference type="Proteomes" id="UP000240535"/>
    </source>
</evidence>
<proteinExistence type="predicted"/>
<dbReference type="Proteomes" id="UP000240535">
    <property type="component" value="Unassembled WGS sequence"/>
</dbReference>
<keyword evidence="2" id="KW-1185">Reference proteome</keyword>
<dbReference type="Gene3D" id="3.40.30.10">
    <property type="entry name" value="Glutaredoxin"/>
    <property type="match status" value="1"/>
</dbReference>
<dbReference type="EMBL" id="PDHH01000001">
    <property type="protein sequence ID" value="PSM53134.1"/>
    <property type="molecule type" value="Genomic_DNA"/>
</dbReference>
<organism evidence="1 2">
    <name type="scientific">Campylobacter blaseri</name>
    <dbReference type="NCBI Taxonomy" id="2042961"/>
    <lineage>
        <taxon>Bacteria</taxon>
        <taxon>Pseudomonadati</taxon>
        <taxon>Campylobacterota</taxon>
        <taxon>Epsilonproteobacteria</taxon>
        <taxon>Campylobacterales</taxon>
        <taxon>Campylobacteraceae</taxon>
        <taxon>Campylobacter</taxon>
    </lineage>
</organism>
<name>A0A2P8R3Q7_9BACT</name>
<dbReference type="OrthoDB" id="119679at2"/>
<accession>A0A2P8R3Q7</accession>
<dbReference type="RefSeq" id="WP_106869621.1">
    <property type="nucleotide sequence ID" value="NZ_CP053841.1"/>
</dbReference>